<keyword evidence="2" id="KW-1185">Reference proteome</keyword>
<sequence>MPQKVGFQVHKHYLLASTQCKPYNASPGKGWKY</sequence>
<name>A0AAV5IR51_9ROSI</name>
<reference evidence="1 2" key="1">
    <citation type="journal article" date="2021" name="Commun. Biol.">
        <title>The genome of Shorea leprosula (Dipterocarpaceae) highlights the ecological relevance of drought in aseasonal tropical rainforests.</title>
        <authorList>
            <person name="Ng K.K.S."/>
            <person name="Kobayashi M.J."/>
            <person name="Fawcett J.A."/>
            <person name="Hatakeyama M."/>
            <person name="Paape T."/>
            <person name="Ng C.H."/>
            <person name="Ang C.C."/>
            <person name="Tnah L.H."/>
            <person name="Lee C.T."/>
            <person name="Nishiyama T."/>
            <person name="Sese J."/>
            <person name="O'Brien M.J."/>
            <person name="Copetti D."/>
            <person name="Mohd Noor M.I."/>
            <person name="Ong R.C."/>
            <person name="Putra M."/>
            <person name="Sireger I.Z."/>
            <person name="Indrioko S."/>
            <person name="Kosugi Y."/>
            <person name="Izuno A."/>
            <person name="Isagi Y."/>
            <person name="Lee S.L."/>
            <person name="Shimizu K.K."/>
        </authorList>
    </citation>
    <scope>NUCLEOTIDE SEQUENCE [LARGE SCALE GENOMIC DNA]</scope>
    <source>
        <strain evidence="1">214</strain>
    </source>
</reference>
<dbReference type="AlphaFoldDB" id="A0AAV5IR51"/>
<evidence type="ECO:0000313" key="1">
    <source>
        <dbReference type="EMBL" id="GKV02339.1"/>
    </source>
</evidence>
<proteinExistence type="predicted"/>
<organism evidence="1 2">
    <name type="scientific">Rubroshorea leprosula</name>
    <dbReference type="NCBI Taxonomy" id="152421"/>
    <lineage>
        <taxon>Eukaryota</taxon>
        <taxon>Viridiplantae</taxon>
        <taxon>Streptophyta</taxon>
        <taxon>Embryophyta</taxon>
        <taxon>Tracheophyta</taxon>
        <taxon>Spermatophyta</taxon>
        <taxon>Magnoliopsida</taxon>
        <taxon>eudicotyledons</taxon>
        <taxon>Gunneridae</taxon>
        <taxon>Pentapetalae</taxon>
        <taxon>rosids</taxon>
        <taxon>malvids</taxon>
        <taxon>Malvales</taxon>
        <taxon>Dipterocarpaceae</taxon>
        <taxon>Rubroshorea</taxon>
    </lineage>
</organism>
<accession>A0AAV5IR51</accession>
<evidence type="ECO:0000313" key="2">
    <source>
        <dbReference type="Proteomes" id="UP001054252"/>
    </source>
</evidence>
<protein>
    <submittedName>
        <fullName evidence="1">Uncharacterized protein</fullName>
    </submittedName>
</protein>
<dbReference type="EMBL" id="BPVZ01000018">
    <property type="protein sequence ID" value="GKV02339.1"/>
    <property type="molecule type" value="Genomic_DNA"/>
</dbReference>
<gene>
    <name evidence="1" type="ORF">SLEP1_g14792</name>
</gene>
<dbReference type="Proteomes" id="UP001054252">
    <property type="component" value="Unassembled WGS sequence"/>
</dbReference>
<comment type="caution">
    <text evidence="1">The sequence shown here is derived from an EMBL/GenBank/DDBJ whole genome shotgun (WGS) entry which is preliminary data.</text>
</comment>